<organism evidence="1 2">
    <name type="scientific">Methylobacterium brachiatum</name>
    <dbReference type="NCBI Taxonomy" id="269660"/>
    <lineage>
        <taxon>Bacteria</taxon>
        <taxon>Pseudomonadati</taxon>
        <taxon>Pseudomonadota</taxon>
        <taxon>Alphaproteobacteria</taxon>
        <taxon>Hyphomicrobiales</taxon>
        <taxon>Methylobacteriaceae</taxon>
        <taxon>Methylobacterium</taxon>
    </lineage>
</organism>
<proteinExistence type="predicted"/>
<dbReference type="RefSeq" id="WP_043388021.1">
    <property type="nucleotide sequence ID" value="NZ_JAJALK010000008.1"/>
</dbReference>
<name>A0AAJ1WV52_9HYPH</name>
<dbReference type="AlphaFoldDB" id="A0AAJ1WV52"/>
<reference evidence="1" key="1">
    <citation type="submission" date="2023-07" db="EMBL/GenBank/DDBJ databases">
        <title>Genomic Encyclopedia of Type Strains, Phase IV (KMG-IV): sequencing the most valuable type-strain genomes for metagenomic binning, comparative biology and taxonomic classification.</title>
        <authorList>
            <person name="Goeker M."/>
        </authorList>
    </citation>
    <scope>NUCLEOTIDE SEQUENCE</scope>
    <source>
        <strain evidence="1">DSM 19569</strain>
    </source>
</reference>
<gene>
    <name evidence="1" type="ORF">QO001_001705</name>
</gene>
<evidence type="ECO:0000313" key="1">
    <source>
        <dbReference type="EMBL" id="MDQ0542787.1"/>
    </source>
</evidence>
<dbReference type="Proteomes" id="UP001223420">
    <property type="component" value="Unassembled WGS sequence"/>
</dbReference>
<comment type="caution">
    <text evidence="1">The sequence shown here is derived from an EMBL/GenBank/DDBJ whole genome shotgun (WGS) entry which is preliminary data.</text>
</comment>
<protein>
    <submittedName>
        <fullName evidence="1">Uncharacterized protein</fullName>
    </submittedName>
</protein>
<sequence length="223" mass="24052">MFDQGIAQFLGLGLQPTLRLCLPRFRQGVVGARDGDPFRYPSNAYAERDVRSALHVHSLASEAGAAVGFISPDDLATDLASSEPDAATSVVFGSRSNSALDEVLGSTGLQFIFDFDFGSQWAIRLADGARYALDDPSKLSRDEYSARIDYGVVAGCRSAGGRSRSVFMVAGLGGRATEGCGLYLQRRWRWLADQVGDRAFAAVLRFDPPVDPASSTLERLVIH</sequence>
<accession>A0AAJ1WV52</accession>
<evidence type="ECO:0000313" key="2">
    <source>
        <dbReference type="Proteomes" id="UP001223420"/>
    </source>
</evidence>
<dbReference type="EMBL" id="JAUSWL010000002">
    <property type="protein sequence ID" value="MDQ0542787.1"/>
    <property type="molecule type" value="Genomic_DNA"/>
</dbReference>